<dbReference type="WBParaSite" id="nRc.2.0.1.t31629-RA">
    <property type="protein sequence ID" value="nRc.2.0.1.t31629-RA"/>
    <property type="gene ID" value="nRc.2.0.1.g31629"/>
</dbReference>
<proteinExistence type="predicted"/>
<name>A0A915JZZ7_ROMCU</name>
<dbReference type="AlphaFoldDB" id="A0A915JZZ7"/>
<organism evidence="1 2">
    <name type="scientific">Romanomermis culicivorax</name>
    <name type="common">Nematode worm</name>
    <dbReference type="NCBI Taxonomy" id="13658"/>
    <lineage>
        <taxon>Eukaryota</taxon>
        <taxon>Metazoa</taxon>
        <taxon>Ecdysozoa</taxon>
        <taxon>Nematoda</taxon>
        <taxon>Enoplea</taxon>
        <taxon>Dorylaimia</taxon>
        <taxon>Mermithida</taxon>
        <taxon>Mermithoidea</taxon>
        <taxon>Mermithidae</taxon>
        <taxon>Romanomermis</taxon>
    </lineage>
</organism>
<evidence type="ECO:0000313" key="1">
    <source>
        <dbReference type="Proteomes" id="UP000887565"/>
    </source>
</evidence>
<reference evidence="2" key="1">
    <citation type="submission" date="2022-11" db="UniProtKB">
        <authorList>
            <consortium name="WormBaseParasite"/>
        </authorList>
    </citation>
    <scope>IDENTIFICATION</scope>
</reference>
<sequence>MCQAAMARCFDVSKECQLSRFLPGSGDYVKNGWASTASSADEFSRILGSELNCKFGVSHTHDAGASAKQAPSHATPSHPANCNCQQPNFATDNDLQGQPWDLQVIDSITDTCALELENFRCEARD</sequence>
<keyword evidence="1" id="KW-1185">Reference proteome</keyword>
<evidence type="ECO:0000313" key="2">
    <source>
        <dbReference type="WBParaSite" id="nRc.2.0.1.t31629-RA"/>
    </source>
</evidence>
<dbReference type="Proteomes" id="UP000887565">
    <property type="component" value="Unplaced"/>
</dbReference>
<protein>
    <submittedName>
        <fullName evidence="2">Uncharacterized protein</fullName>
    </submittedName>
</protein>
<accession>A0A915JZZ7</accession>